<dbReference type="EMBL" id="MSFN02000001">
    <property type="protein sequence ID" value="PTU23697.1"/>
    <property type="molecule type" value="Genomic_DNA"/>
</dbReference>
<dbReference type="AlphaFoldDB" id="A0A2T5M582"/>
<dbReference type="GeneID" id="63816383"/>
<organism evidence="2 3">
    <name type="scientific">Aspergillus ochraceoroseus IBT 24754</name>
    <dbReference type="NCBI Taxonomy" id="1392256"/>
    <lineage>
        <taxon>Eukaryota</taxon>
        <taxon>Fungi</taxon>
        <taxon>Dikarya</taxon>
        <taxon>Ascomycota</taxon>
        <taxon>Pezizomycotina</taxon>
        <taxon>Eurotiomycetes</taxon>
        <taxon>Eurotiomycetidae</taxon>
        <taxon>Eurotiales</taxon>
        <taxon>Aspergillaceae</taxon>
        <taxon>Aspergillus</taxon>
        <taxon>Aspergillus subgen. Nidulantes</taxon>
    </lineage>
</organism>
<evidence type="ECO:0000256" key="1">
    <source>
        <dbReference type="SAM" id="MobiDB-lite"/>
    </source>
</evidence>
<protein>
    <submittedName>
        <fullName evidence="2">Uncharacterized protein</fullName>
    </submittedName>
</protein>
<reference evidence="2 3" key="1">
    <citation type="journal article" date="2018" name="Proc. Natl. Acad. Sci. U.S.A.">
        <title>Linking secondary metabolites to gene clusters through genome sequencing of six diverse Aspergillus species.</title>
        <authorList>
            <person name="Kaerboelling I."/>
            <person name="Vesth T.C."/>
            <person name="Frisvad J.C."/>
            <person name="Nybo J.L."/>
            <person name="Theobald S."/>
            <person name="Kuo A."/>
            <person name="Bowyer P."/>
            <person name="Matsuda Y."/>
            <person name="Mondo S."/>
            <person name="Lyhne E.K."/>
            <person name="Kogle M.E."/>
            <person name="Clum A."/>
            <person name="Lipzen A."/>
            <person name="Salamov A."/>
            <person name="Ngan C.Y."/>
            <person name="Daum C."/>
            <person name="Chiniquy J."/>
            <person name="Barry K."/>
            <person name="LaButti K."/>
            <person name="Haridas S."/>
            <person name="Simmons B.A."/>
            <person name="Magnuson J.K."/>
            <person name="Mortensen U.H."/>
            <person name="Larsen T.O."/>
            <person name="Grigoriev I.V."/>
            <person name="Baker S.E."/>
            <person name="Andersen M.R."/>
        </authorList>
    </citation>
    <scope>NUCLEOTIDE SEQUENCE [LARGE SCALE GENOMIC DNA]</scope>
    <source>
        <strain evidence="2 3">IBT 24754</strain>
    </source>
</reference>
<evidence type="ECO:0000313" key="2">
    <source>
        <dbReference type="EMBL" id="PTU23697.1"/>
    </source>
</evidence>
<dbReference type="VEuPathDB" id="FungiDB:P175DRAFT_0527139"/>
<proteinExistence type="predicted"/>
<evidence type="ECO:0000313" key="3">
    <source>
        <dbReference type="Proteomes" id="UP000244073"/>
    </source>
</evidence>
<accession>A0A2T5M582</accession>
<dbReference type="Proteomes" id="UP000244073">
    <property type="component" value="Unassembled WGS sequence"/>
</dbReference>
<name>A0A2T5M582_9EURO</name>
<gene>
    <name evidence="2" type="ORF">P175DRAFT_0527139</name>
</gene>
<feature type="region of interest" description="Disordered" evidence="1">
    <location>
        <begin position="53"/>
        <end position="85"/>
    </location>
</feature>
<comment type="caution">
    <text evidence="2">The sequence shown here is derived from an EMBL/GenBank/DDBJ whole genome shotgun (WGS) entry which is preliminary data.</text>
</comment>
<sequence length="85" mass="9333">MALHLLIATYEKGVRLHRDLFSLTRPDQEQVVVFIAIGIAGWLDTRQASTNAANPRLSRQLASQSADIAGKQPRKQEASHALGQV</sequence>
<dbReference type="RefSeq" id="XP_040755089.1">
    <property type="nucleotide sequence ID" value="XM_040899501.1"/>
</dbReference>